<reference evidence="2 3" key="1">
    <citation type="submission" date="2012-08" db="EMBL/GenBank/DDBJ databases">
        <title>Oryza genome evolution.</title>
        <authorList>
            <person name="Wing R.A."/>
        </authorList>
    </citation>
    <scope>NUCLEOTIDE SEQUENCE</scope>
</reference>
<dbReference type="EnsemblPlants" id="LPERR03G05020.1">
    <property type="protein sequence ID" value="LPERR03G05020.1"/>
    <property type="gene ID" value="LPERR03G05020"/>
</dbReference>
<evidence type="ECO:0000256" key="1">
    <source>
        <dbReference type="SAM" id="MobiDB-lite"/>
    </source>
</evidence>
<feature type="compositionally biased region" description="Basic and acidic residues" evidence="1">
    <location>
        <begin position="45"/>
        <end position="61"/>
    </location>
</feature>
<dbReference type="AlphaFoldDB" id="A0A0D9VQ67"/>
<dbReference type="Gramene" id="LPERR03G05020.1">
    <property type="protein sequence ID" value="LPERR03G05020.1"/>
    <property type="gene ID" value="LPERR03G05020"/>
</dbReference>
<accession>A0A0D9VQ67</accession>
<evidence type="ECO:0000313" key="3">
    <source>
        <dbReference type="Proteomes" id="UP000032180"/>
    </source>
</evidence>
<reference evidence="2" key="3">
    <citation type="submission" date="2015-04" db="UniProtKB">
        <authorList>
            <consortium name="EnsemblPlants"/>
        </authorList>
    </citation>
    <scope>IDENTIFICATION</scope>
</reference>
<feature type="region of interest" description="Disordered" evidence="1">
    <location>
        <begin position="1"/>
        <end position="105"/>
    </location>
</feature>
<name>A0A0D9VQ67_9ORYZ</name>
<reference evidence="3" key="2">
    <citation type="submission" date="2013-12" db="EMBL/GenBank/DDBJ databases">
        <authorList>
            <person name="Yu Y."/>
            <person name="Lee S."/>
            <person name="de Baynast K."/>
            <person name="Wissotski M."/>
            <person name="Liu L."/>
            <person name="Talag J."/>
            <person name="Goicoechea J."/>
            <person name="Angelova A."/>
            <person name="Jetty R."/>
            <person name="Kudrna D."/>
            <person name="Golser W."/>
            <person name="Rivera L."/>
            <person name="Zhang J."/>
            <person name="Wing R."/>
        </authorList>
    </citation>
    <scope>NUCLEOTIDE SEQUENCE</scope>
</reference>
<organism evidence="2 3">
    <name type="scientific">Leersia perrieri</name>
    <dbReference type="NCBI Taxonomy" id="77586"/>
    <lineage>
        <taxon>Eukaryota</taxon>
        <taxon>Viridiplantae</taxon>
        <taxon>Streptophyta</taxon>
        <taxon>Embryophyta</taxon>
        <taxon>Tracheophyta</taxon>
        <taxon>Spermatophyta</taxon>
        <taxon>Magnoliopsida</taxon>
        <taxon>Liliopsida</taxon>
        <taxon>Poales</taxon>
        <taxon>Poaceae</taxon>
        <taxon>BOP clade</taxon>
        <taxon>Oryzoideae</taxon>
        <taxon>Oryzeae</taxon>
        <taxon>Oryzinae</taxon>
        <taxon>Leersia</taxon>
    </lineage>
</organism>
<dbReference type="Proteomes" id="UP000032180">
    <property type="component" value="Chromosome 3"/>
</dbReference>
<feature type="compositionally biased region" description="Basic and acidic residues" evidence="1">
    <location>
        <begin position="7"/>
        <end position="17"/>
    </location>
</feature>
<sequence>MVQGPDQPRKKADDGPQRLEMAVKWAHPPSPDPPVRLTETSETDSMERERKKERGVPDVEKKRKGKGKGKENTRGRGRRRRGEEEGGDPLLAAAAPSPPPSRRRLGSRVASRGVVDWWWWLGPGVAGGGGHDDRSCRSAAAVAGRSAGRDTWEGSPPPASRGIAYYFFPGEMNLWLRQMVAKMRRSVIDSVLLEEPLTLGFHQAYPIQCPWSPHLSIQLTHLTFVLIVFDPQLRKVIANTKDFLAAMLLGRL</sequence>
<dbReference type="HOGENOM" id="CLU_1104110_0_0_1"/>
<keyword evidence="3" id="KW-1185">Reference proteome</keyword>
<protein>
    <submittedName>
        <fullName evidence="2">Uncharacterized protein</fullName>
    </submittedName>
</protein>
<evidence type="ECO:0000313" key="2">
    <source>
        <dbReference type="EnsemblPlants" id="LPERR03G05020.1"/>
    </source>
</evidence>
<proteinExistence type="predicted"/>